<reference evidence="2 3" key="1">
    <citation type="submission" date="2022-07" db="EMBL/GenBank/DDBJ databases">
        <title>Mucilaginibacter sp. JC4.</title>
        <authorList>
            <person name="Le V."/>
            <person name="Ko S.-R."/>
            <person name="Ahn C.-Y."/>
            <person name="Oh H.-M."/>
        </authorList>
    </citation>
    <scope>NUCLEOTIDE SEQUENCE [LARGE SCALE GENOMIC DNA]</scope>
    <source>
        <strain evidence="2 3">JC4</strain>
    </source>
</reference>
<accession>A0ABT1T2R3</accession>
<evidence type="ECO:0000313" key="3">
    <source>
        <dbReference type="Proteomes" id="UP001204376"/>
    </source>
</evidence>
<gene>
    <name evidence="2" type="ORF">NPE20_12860</name>
</gene>
<organism evidence="2 3">
    <name type="scientific">Mucilaginibacter aquariorum</name>
    <dbReference type="NCBI Taxonomy" id="2967225"/>
    <lineage>
        <taxon>Bacteria</taxon>
        <taxon>Pseudomonadati</taxon>
        <taxon>Bacteroidota</taxon>
        <taxon>Sphingobacteriia</taxon>
        <taxon>Sphingobacteriales</taxon>
        <taxon>Sphingobacteriaceae</taxon>
        <taxon>Mucilaginibacter</taxon>
    </lineage>
</organism>
<evidence type="ECO:0000313" key="2">
    <source>
        <dbReference type="EMBL" id="MCQ6958857.1"/>
    </source>
</evidence>
<evidence type="ECO:0000256" key="1">
    <source>
        <dbReference type="SAM" id="MobiDB-lite"/>
    </source>
</evidence>
<proteinExistence type="predicted"/>
<dbReference type="EMBL" id="JANHOH010000002">
    <property type="protein sequence ID" value="MCQ6958857.1"/>
    <property type="molecule type" value="Genomic_DNA"/>
</dbReference>
<name>A0ABT1T2R3_9SPHI</name>
<protein>
    <submittedName>
        <fullName evidence="2">Uncharacterized protein</fullName>
    </submittedName>
</protein>
<comment type="caution">
    <text evidence="2">The sequence shown here is derived from an EMBL/GenBank/DDBJ whole genome shotgun (WGS) entry which is preliminary data.</text>
</comment>
<dbReference type="RefSeq" id="WP_256539054.1">
    <property type="nucleotide sequence ID" value="NZ_JANHOH010000002.1"/>
</dbReference>
<sequence>MTGFLFSSPVGKTASGENGQNDGGLERGKGIGNFAEAGAMSERSGAKDSSPWFCPVCGAKARCGREAFLPT</sequence>
<keyword evidence="3" id="KW-1185">Reference proteome</keyword>
<dbReference type="Proteomes" id="UP001204376">
    <property type="component" value="Unassembled WGS sequence"/>
</dbReference>
<feature type="region of interest" description="Disordered" evidence="1">
    <location>
        <begin position="1"/>
        <end position="32"/>
    </location>
</feature>